<reference evidence="2" key="1">
    <citation type="submission" date="2004-11" db="EMBL/GenBank/DDBJ databases">
        <title>The full-length cDNA sequences of Schistosoma japonicum genes.</title>
        <authorList>
            <person name="Han Z."/>
        </authorList>
    </citation>
    <scope>NUCLEOTIDE SEQUENCE</scope>
</reference>
<reference evidence="2" key="2">
    <citation type="journal article" date="2006" name="PLoS Pathog.">
        <title>New perspectives on host-parasite interplay by comparative transcriptomic and proteomic analyses of Schistosoma japonicum.</title>
        <authorList>
            <person name="Liu F."/>
            <person name="Lu J."/>
            <person name="Hu W."/>
            <person name="Wang S.Y."/>
            <person name="Cui S.J."/>
            <person name="Chi M."/>
            <person name="Yan Q."/>
            <person name="Wang X.R."/>
            <person name="Song H.D."/>
            <person name="Xu X.N."/>
            <person name="Wang J.J."/>
            <person name="Zhang X.L."/>
            <person name="Zhang X."/>
            <person name="Wang Z.Q."/>
            <person name="Xue C.L."/>
            <person name="Brindley P.J."/>
            <person name="McManus D.P."/>
            <person name="Yang P.Y."/>
            <person name="Feng Z."/>
            <person name="Chen Z."/>
            <person name="Han Z.G."/>
        </authorList>
    </citation>
    <scope>NUCLEOTIDE SEQUENCE</scope>
</reference>
<dbReference type="EMBL" id="AY813996">
    <property type="protein sequence ID" value="AAW25728.1"/>
    <property type="molecule type" value="mRNA"/>
</dbReference>
<evidence type="ECO:0000256" key="1">
    <source>
        <dbReference type="SAM" id="Phobius"/>
    </source>
</evidence>
<evidence type="ECO:0000313" key="2">
    <source>
        <dbReference type="EMBL" id="AAW25728.1"/>
    </source>
</evidence>
<keyword evidence="1" id="KW-0472">Membrane</keyword>
<proteinExistence type="evidence at transcript level"/>
<dbReference type="SUPFAM" id="SSF55797">
    <property type="entry name" value="PR-1-like"/>
    <property type="match status" value="1"/>
</dbReference>
<accession>Q5DEM8</accession>
<keyword evidence="1" id="KW-0812">Transmembrane</keyword>
<dbReference type="AlphaFoldDB" id="Q5DEM8"/>
<keyword evidence="1" id="KW-1133">Transmembrane helix</keyword>
<dbReference type="InterPro" id="IPR035940">
    <property type="entry name" value="CAP_sf"/>
</dbReference>
<sequence>MKFTTFHDHLIISIIIVTLELCVLLNVIKCQMTQEQLNLLNLLHNKLTNDPRNSRVFVKYQSKHSKNLIWNNTLQQYAESHVKQFNPNVMLARQHYNNSLGVNIGDNGDVKSAIRNNQQYQLQKNKLRRFYNYEMTTTEVPPETTSYLLEPGRCKCIC</sequence>
<feature type="transmembrane region" description="Helical" evidence="1">
    <location>
        <begin position="6"/>
        <end position="28"/>
    </location>
</feature>
<organism evidence="2">
    <name type="scientific">Schistosoma japonicum</name>
    <name type="common">Blood fluke</name>
    <dbReference type="NCBI Taxonomy" id="6182"/>
    <lineage>
        <taxon>Eukaryota</taxon>
        <taxon>Metazoa</taxon>
        <taxon>Spiralia</taxon>
        <taxon>Lophotrochozoa</taxon>
        <taxon>Platyhelminthes</taxon>
        <taxon>Trematoda</taxon>
        <taxon>Digenea</taxon>
        <taxon>Strigeidida</taxon>
        <taxon>Schistosomatoidea</taxon>
        <taxon>Schistosomatidae</taxon>
        <taxon>Schistosoma</taxon>
    </lineage>
</organism>
<name>Q5DEM8_SCHJA</name>
<protein>
    <submittedName>
        <fullName evidence="2">SJCHGC04468 protein</fullName>
    </submittedName>
</protein>